<dbReference type="AlphaFoldDB" id="A0A9Q0N4Z0"/>
<evidence type="ECO:0000313" key="6">
    <source>
        <dbReference type="EMBL" id="KAJ6643668.1"/>
    </source>
</evidence>
<dbReference type="Proteomes" id="UP001151699">
    <property type="component" value="Chromosome B"/>
</dbReference>
<keyword evidence="5" id="KW-0732">Signal</keyword>
<keyword evidence="4" id="KW-1015">Disulfide bond</keyword>
<feature type="chain" id="PRO_5040151232" evidence="5">
    <location>
        <begin position="23"/>
        <end position="357"/>
    </location>
</feature>
<keyword evidence="7" id="KW-1185">Reference proteome</keyword>
<keyword evidence="3" id="KW-0372">Hormone</keyword>
<dbReference type="GO" id="GO:0006874">
    <property type="term" value="P:intracellular calcium ion homeostasis"/>
    <property type="evidence" value="ECO:0007669"/>
    <property type="project" value="TreeGrafter"/>
</dbReference>
<evidence type="ECO:0000256" key="4">
    <source>
        <dbReference type="ARBA" id="ARBA00023157"/>
    </source>
</evidence>
<evidence type="ECO:0000256" key="5">
    <source>
        <dbReference type="SAM" id="SignalP"/>
    </source>
</evidence>
<organism evidence="6 7">
    <name type="scientific">Pseudolycoriella hygida</name>
    <dbReference type="NCBI Taxonomy" id="35572"/>
    <lineage>
        <taxon>Eukaryota</taxon>
        <taxon>Metazoa</taxon>
        <taxon>Ecdysozoa</taxon>
        <taxon>Arthropoda</taxon>
        <taxon>Hexapoda</taxon>
        <taxon>Insecta</taxon>
        <taxon>Pterygota</taxon>
        <taxon>Neoptera</taxon>
        <taxon>Endopterygota</taxon>
        <taxon>Diptera</taxon>
        <taxon>Nematocera</taxon>
        <taxon>Sciaroidea</taxon>
        <taxon>Sciaridae</taxon>
        <taxon>Pseudolycoriella</taxon>
    </lineage>
</organism>
<feature type="signal peptide" evidence="5">
    <location>
        <begin position="1"/>
        <end position="22"/>
    </location>
</feature>
<dbReference type="GO" id="GO:0005179">
    <property type="term" value="F:hormone activity"/>
    <property type="evidence" value="ECO:0007669"/>
    <property type="project" value="UniProtKB-KW"/>
</dbReference>
<evidence type="ECO:0000313" key="7">
    <source>
        <dbReference type="Proteomes" id="UP001151699"/>
    </source>
</evidence>
<dbReference type="InterPro" id="IPR004978">
    <property type="entry name" value="Stanniocalcin"/>
</dbReference>
<sequence length="357" mass="40054">MHNQINWFVVITLVIFVATVSGQACVPSSTDCSFYSDCLEAAVPCGPNGYALGYGLKFCQKFKARSLLFSPRGRQWILSTTKCLQNALVPIASGEVVKTCSEIQDYAYDSHPDCYTQPGHSVCDLPITDWALILTIILDQLLNPATYQQAYQLIAFPVVHLVQLSLQNIQEALHFSLNLIARSIAYCIMSSQFNRFAFIASIVFVVHINGEKCVPSDDCSFYSDCLEAAVPCGTNGYAIAYGLKYCQKFEKNIARFSLPGREWVRSTAQCLQNALLPVVNGEKVLTCNEIRNYAFSSHSKCYTQPEHSICNMPFLDWIKVFVIISQELKDPATWKQIREDFHMENNHLAVAADKLQH</sequence>
<dbReference type="GO" id="GO:0005615">
    <property type="term" value="C:extracellular space"/>
    <property type="evidence" value="ECO:0007669"/>
    <property type="project" value="TreeGrafter"/>
</dbReference>
<dbReference type="PANTHER" id="PTHR11245">
    <property type="entry name" value="STANNIOCALCIN"/>
    <property type="match status" value="1"/>
</dbReference>
<comment type="subunit">
    <text evidence="2">Homodimer; disulfide-linked.</text>
</comment>
<dbReference type="OrthoDB" id="9970481at2759"/>
<dbReference type="PANTHER" id="PTHR11245:SF6">
    <property type="entry name" value="DUF19 DOMAIN-CONTAINING PROTEIN"/>
    <property type="match status" value="1"/>
</dbReference>
<name>A0A9Q0N4Z0_9DIPT</name>
<comment type="caution">
    <text evidence="6">The sequence shown here is derived from an EMBL/GenBank/DDBJ whole genome shotgun (WGS) entry which is preliminary data.</text>
</comment>
<reference evidence="6" key="1">
    <citation type="submission" date="2022-07" db="EMBL/GenBank/DDBJ databases">
        <authorList>
            <person name="Trinca V."/>
            <person name="Uliana J.V.C."/>
            <person name="Torres T.T."/>
            <person name="Ward R.J."/>
            <person name="Monesi N."/>
        </authorList>
    </citation>
    <scope>NUCLEOTIDE SEQUENCE</scope>
    <source>
        <strain evidence="6">HSMRA1968</strain>
        <tissue evidence="6">Whole embryos</tissue>
    </source>
</reference>
<proteinExistence type="inferred from homology"/>
<dbReference type="EMBL" id="WJQU01000002">
    <property type="protein sequence ID" value="KAJ6643668.1"/>
    <property type="molecule type" value="Genomic_DNA"/>
</dbReference>
<evidence type="ECO:0000256" key="3">
    <source>
        <dbReference type="ARBA" id="ARBA00022702"/>
    </source>
</evidence>
<accession>A0A9Q0N4Z0</accession>
<comment type="similarity">
    <text evidence="1">Belongs to the stanniocalcin family.</text>
</comment>
<protein>
    <submittedName>
        <fullName evidence="6">Uncharacterized protein</fullName>
    </submittedName>
</protein>
<evidence type="ECO:0000256" key="2">
    <source>
        <dbReference type="ARBA" id="ARBA00011748"/>
    </source>
</evidence>
<gene>
    <name evidence="6" type="ORF">Bhyg_08632</name>
</gene>
<evidence type="ECO:0000256" key="1">
    <source>
        <dbReference type="ARBA" id="ARBA00008693"/>
    </source>
</evidence>